<name>A0A7U2NPS0_PHANO</name>
<evidence type="ECO:0000313" key="3">
    <source>
        <dbReference type="Proteomes" id="UP000663193"/>
    </source>
</evidence>
<dbReference type="VEuPathDB" id="FungiDB:JI435_445110"/>
<gene>
    <name evidence="2" type="ORF">JI435_445110</name>
</gene>
<dbReference type="EMBL" id="CP069041">
    <property type="protein sequence ID" value="QRD05970.1"/>
    <property type="molecule type" value="Genomic_DNA"/>
</dbReference>
<feature type="region of interest" description="Disordered" evidence="1">
    <location>
        <begin position="1"/>
        <end position="31"/>
    </location>
</feature>
<dbReference type="AlphaFoldDB" id="A0A7U2NPS0"/>
<keyword evidence="3" id="KW-1185">Reference proteome</keyword>
<proteinExistence type="predicted"/>
<evidence type="ECO:0000313" key="2">
    <source>
        <dbReference type="EMBL" id="QRD05970.1"/>
    </source>
</evidence>
<sequence length="64" mass="7647">MKGTSEQWLRLNGKERSRGMGQKRASRVQKVARMSTLEQMQEKECIYQRRHSHLIFELLSRLLT</sequence>
<evidence type="ECO:0000256" key="1">
    <source>
        <dbReference type="SAM" id="MobiDB-lite"/>
    </source>
</evidence>
<dbReference type="Proteomes" id="UP000663193">
    <property type="component" value="Chromosome 19"/>
</dbReference>
<organism evidence="2 3">
    <name type="scientific">Phaeosphaeria nodorum (strain SN15 / ATCC MYA-4574 / FGSC 10173)</name>
    <name type="common">Glume blotch fungus</name>
    <name type="synonym">Parastagonospora nodorum</name>
    <dbReference type="NCBI Taxonomy" id="321614"/>
    <lineage>
        <taxon>Eukaryota</taxon>
        <taxon>Fungi</taxon>
        <taxon>Dikarya</taxon>
        <taxon>Ascomycota</taxon>
        <taxon>Pezizomycotina</taxon>
        <taxon>Dothideomycetes</taxon>
        <taxon>Pleosporomycetidae</taxon>
        <taxon>Pleosporales</taxon>
        <taxon>Pleosporineae</taxon>
        <taxon>Phaeosphaeriaceae</taxon>
        <taxon>Parastagonospora</taxon>
    </lineage>
</organism>
<reference evidence="3" key="1">
    <citation type="journal article" date="2021" name="BMC Genomics">
        <title>Chromosome-level genome assembly and manually-curated proteome of model necrotroph Parastagonospora nodorum Sn15 reveals a genome-wide trove of candidate effector homologs, and redundancy of virulence-related functions within an accessory chromosome.</title>
        <authorList>
            <person name="Bertazzoni S."/>
            <person name="Jones D.A.B."/>
            <person name="Phan H.T."/>
            <person name="Tan K.-C."/>
            <person name="Hane J.K."/>
        </authorList>
    </citation>
    <scope>NUCLEOTIDE SEQUENCE [LARGE SCALE GENOMIC DNA]</scope>
    <source>
        <strain evidence="3">SN15 / ATCC MYA-4574 / FGSC 10173)</strain>
    </source>
</reference>
<protein>
    <submittedName>
        <fullName evidence="2">Uncharacterized protein</fullName>
    </submittedName>
</protein>
<accession>A0A7U2NPS0</accession>